<evidence type="ECO:0000313" key="11">
    <source>
        <dbReference type="Proteomes" id="UP000694240"/>
    </source>
</evidence>
<sequence length="3193" mass="363886">MSGDSRVSERLLQDEAMLDVGEKSRPPDDPPGDPPDAAGVWVRKVVGSGPGGRLNPVEIMDDAFVTARMVLEFPNGEDGEPVITIGSEVLEVMNTLWKNCMIVKVLGRSLSIAVLSRRLREMWKPKGAMHVLDLPRNFFMIRFEFEDEYLAALTGGPWRAFGSYLMVQAWSPDFDPLRNDIVTTPVWVRLTNIPLNLYYKSVLMGIAKGLGKPIKVDLTTLHFDRARFARICVEVNLAKPLKGTIMINGERYFVAYEGLSNICSFCGLYGHLVHSCPRGAVERTVNLTPTTVAVRTTETVTPRENGSSQDEDGFTPVRRSGKRVENPTRRAGKAAEKASAVMERNLKDIPITDTENIMTPNRFVGLEEDSVADNLREGAMITGENKENEGGSNQARIGKKTCQLRQVPGKSDWRKNTGETSTGFKSKRAETNRPNELLGFRAKQSKQVRPTRGLVEFWEKNERRNRGKIKARDMWRNGRGWDLTRIMPYVEDNMRLRLAAVVLDDVTGAKDRLSWGGDPARKFTVQSAYALFTRNPAPRQQVGELFNRLWRTVVLERVKLFMWLAMNQVLMTNVERHRRHLCDSNICPVCKSGQETILHILRDCPAMAGIWQRIFPMRQRRSFFSNTLLEWLYENLGDCREVEGSRWSTIYAMAIWWAWKWRCGDIFDMNKKCRDRVRFVKELAREVTKSHQKLTVTKSGGVRIDRLIAWVPPQEGWLKLNIDGGSHGNPGVATAGGVIRDVNGIWGGGFVVNIGICTAPLAELWGVYYGLFLVWERRARRVELEVDSQIVVGFLTTGISDSHPLSFLVRLCYGFLSKDWIVQVSHVYREANRLADGLANYAFTLPLGFHLFDSAPDCVTPILLEDANGVSRIRVKTLSYSFDTSQVHVNADFPEVEAFNYQLMVMFCIFCARIPRFEMVAVKRINYSEFSRNTIAYLINSIEVGKVRVMCTIYAIDTDWAWYYISCDLELLTSYLEEADLITTNHSTKRLSRSFKITRDHSTPRSSRGHRHFTSPLDHEVHLCCMRTQSTGNQNLLFDDNINRTARELRKRRTTVNPGNKFHGLPMEDPLDHLDEFDRLCNLTKINGVSEDGFKLRLFPFSLGDKAHIWEKNLPHDSITTWDDCKKAFLSKFFSNARTARLINEISGFSQKTGESFCEAWERFKGYTNQCPHHGFTKASLLSTLYRGVLPRIRMLLDTASNGNFQNKDVEEGWELVENLAQSDGNYNEDCDRTVRGTTDSDDKHRKEIKALNDKLDMILLSQQKHVHYLVDDEQYQVQDGEGNQLEEVSYINNNQGGYKGYNNFKTNNPNLSYRNTNVANPQDQVYPPQQQQGQNKPFVPYNQSFIPKQQFEGNYQQPPPPEFAPQQNQGPAAPDADMKQMLQQLLHGQASGSMEMAKKISELHNKLDCSYNDLNVKMETLNTKVRYLEGHSASSSAQKQTSQLPGKAVQNPKEYAHAITLRSGKALPTREEPKTVTEDSEDQDGEDLSLEKDQADKPLDQSLEQPLDQSLEQPLDQSLEQPLDLPLDRVTRPTTRPVIPAASPTAPKPVAVKNKEKVFVPPPYKPQLPFPGRHKKALADKYRAMFAKNIKEVELRIPLVDALALIPDSHKFLKDLIVERIQEVQGMVVLSHECSAIIQKKIIPKKLSDPGSFTLPCSLGPLAFNRCLCDLGASLTDQKRIPHGLLENLPIRIGVVEIPTDFVVLEMDEEPKDPLILGRPFLATAGAMIDVKKWKIDLNLGKDLRMTFDVKDAMKKPTIEGQLFWIEEMDQLADELLEELAEEDHLNSALSKSGEDGFLHLETLGYQKLLESHKAMEESEPFEELNRPATEGIDQVRRDKSCSQLGKVSFHGEGRHSVGSQDIRERFIKDFSKIARPLTRLLCKETEFEFDDDCLKYFQTIKDALVSAPVVRAPNWDYPFEIMCVASDYAVGAVLGQKIDKKLHVIYYTSRTLDDAQGRYATTEKELLAVVFAFEKFRSYLVGSKVTVYTDHAALRHLYAKKDTKPRLLRWILLLQEFDMEIVDKKGIGNGAADHLSRMRIEEPLPIDDSMPEEQLMVVEFFGRSYSGKEFHQLNAVEGESPWYVDHINYLACGVDPPNLTSYERKKFFRDIHQYYWDEPYLYTLCKDKIYRRCVSEDEVEGIMLHCHGSAYGGHFATFKTVSKILQAGFWWPTMFKDAQEFVSNCDSCQRKGNISRRNEMPQNPILEVEIFDVWGIDFMGPFPSSYGNKYILVVVDYVSKWVEAIASPTNDAKVVLKLFKTIIFPRFGVLRVVISDGGKHFINKVFENLLKKHGVKHKVATPYHPQTSGQLDDALWAYRTAFKTPIGTTPFNLLYGKLCHLPVELEYKAMWAVKLLNFDIKTAAEKRLIQLSDLNEIRLEAYESSKIYKERTKLFHDKKIITKDFQVGDQVLLFNSRLKLFPGKLKSRWSGPFCITEIRLYGAVTLAGKSGDFTVNGQRLKKYLANQILPESTECGPRAEDKLERESITQPRPLILKRHSTSPNTLDLPLFISPPTLHSLYTTNRRPKSHSIQITPLDLPTRPLDLCAAVEVSRTTRLRRSYSTAYYHSTSRKHSTAAKSTRLLVREFRRAFQLQRSYSTSRRIMSNYSGSSSVDPDYNMDETESSSSRLEREQREYESFRRKAEIARGKRAMTERFELIDEDLEDKYMLEQTRRATKLLHKPDVLPVEEYVRLFKLNEFYSTRYPCSTSLAQLGLLEDVQHLYQSCHLDTLMAYPYVAYEDETIQFLSTLQVELYQGLFGFPSGTGSKPKYEREELKDLWITIGSSVPLNASRSKSNQKSSPVIRYFQHSIANVLYSREITGTVTNSDMEMIATALKGTLHQTKNGMPLQGEINDTPLSVLPLIHLCGYKGWAVSNNRKRARGALCIGGVVTPILIACGVPIISAGLEPRAMDIEHPRHCEFLEFAMVDDFHRFRFEHSTDRRANILLPSPEVTRIIEGDNIDFRPKVGCLYYENAPPLDEDDLLEEAASDGMDEDRAVEFDTSMYHFGEHVPPARQSKSLTEAHKNNSKLQNWCKKQDKLIAKCFKLLTDKLSCSSSTTAIPQVQPPLEMPLRRFNAPAHRPELSEQRVPHVQARHSSFESREHKRRRKATLTRSSSRSRLIHSRRSLDRGAGRSRRREVEFPQSGAGRHRADEVKYPPAGADTEQGGSSMAWEQSQAAIDEQLRSFFN</sequence>
<dbReference type="FunFam" id="3.10.20.370:FF:000001">
    <property type="entry name" value="Retrovirus-related Pol polyprotein from transposon 17.6-like protein"/>
    <property type="match status" value="1"/>
</dbReference>
<keyword evidence="2" id="KW-0548">Nucleotidyltransferase</keyword>
<dbReference type="InterPro" id="IPR005162">
    <property type="entry name" value="Retrotrans_gag_dom"/>
</dbReference>
<dbReference type="Pfam" id="PF17921">
    <property type="entry name" value="Integrase_H2C2"/>
    <property type="match status" value="1"/>
</dbReference>
<protein>
    <submittedName>
        <fullName evidence="10">Ribonuclease H domain</fullName>
    </submittedName>
</protein>
<dbReference type="CDD" id="cd09274">
    <property type="entry name" value="RNase_HI_RT_Ty3"/>
    <property type="match status" value="1"/>
</dbReference>
<dbReference type="Pfam" id="PF13456">
    <property type="entry name" value="RVT_3"/>
    <property type="match status" value="1"/>
</dbReference>
<comment type="caution">
    <text evidence="10">The sequence shown here is derived from an EMBL/GenBank/DDBJ whole genome shotgun (WGS) entry which is preliminary data.</text>
</comment>
<dbReference type="Pfam" id="PF03078">
    <property type="entry name" value="ATHILA"/>
    <property type="match status" value="2"/>
</dbReference>
<proteinExistence type="predicted"/>
<feature type="region of interest" description="Disordered" evidence="7">
    <location>
        <begin position="299"/>
        <end position="339"/>
    </location>
</feature>
<organism evidence="10 11">
    <name type="scientific">Arabidopsis thaliana x Arabidopsis arenosa</name>
    <dbReference type="NCBI Taxonomy" id="1240361"/>
    <lineage>
        <taxon>Eukaryota</taxon>
        <taxon>Viridiplantae</taxon>
        <taxon>Streptophyta</taxon>
        <taxon>Embryophyta</taxon>
        <taxon>Tracheophyta</taxon>
        <taxon>Spermatophyta</taxon>
        <taxon>Magnoliopsida</taxon>
        <taxon>eudicotyledons</taxon>
        <taxon>Gunneridae</taxon>
        <taxon>Pentapetalae</taxon>
        <taxon>rosids</taxon>
        <taxon>malvids</taxon>
        <taxon>Brassicales</taxon>
        <taxon>Brassicaceae</taxon>
        <taxon>Camelineae</taxon>
        <taxon>Arabidopsis</taxon>
    </lineage>
</organism>
<dbReference type="CDD" id="cd06222">
    <property type="entry name" value="RNase_H_like"/>
    <property type="match status" value="1"/>
</dbReference>
<keyword evidence="6" id="KW-0695">RNA-directed DNA polymerase</keyword>
<gene>
    <name evidence="10" type="ORF">ISN45_At03g034650</name>
</gene>
<dbReference type="GO" id="GO:0015074">
    <property type="term" value="P:DNA integration"/>
    <property type="evidence" value="ECO:0007669"/>
    <property type="project" value="InterPro"/>
</dbReference>
<feature type="region of interest" description="Disordered" evidence="7">
    <location>
        <begin position="1520"/>
        <end position="1548"/>
    </location>
</feature>
<dbReference type="GO" id="GO:0004523">
    <property type="term" value="F:RNA-DNA hybrid ribonuclease activity"/>
    <property type="evidence" value="ECO:0007669"/>
    <property type="project" value="InterPro"/>
</dbReference>
<dbReference type="InterPro" id="IPR041588">
    <property type="entry name" value="Integrase_H2C2"/>
</dbReference>
<dbReference type="PANTHER" id="PTHR37984">
    <property type="entry name" value="PROTEIN CBG26694"/>
    <property type="match status" value="1"/>
</dbReference>
<dbReference type="InterPro" id="IPR001584">
    <property type="entry name" value="Integrase_cat-core"/>
</dbReference>
<feature type="compositionally biased region" description="Polar residues" evidence="7">
    <location>
        <begin position="1342"/>
        <end position="1356"/>
    </location>
</feature>
<feature type="region of interest" description="Disordered" evidence="7">
    <location>
        <begin position="1"/>
        <end position="37"/>
    </location>
</feature>
<dbReference type="PROSITE" id="PS50879">
    <property type="entry name" value="RNASE_H_1"/>
    <property type="match status" value="1"/>
</dbReference>
<evidence type="ECO:0000259" key="8">
    <source>
        <dbReference type="PROSITE" id="PS50879"/>
    </source>
</evidence>
<evidence type="ECO:0000256" key="1">
    <source>
        <dbReference type="ARBA" id="ARBA00022679"/>
    </source>
</evidence>
<keyword evidence="3" id="KW-0540">Nuclease</keyword>
<evidence type="ECO:0000256" key="4">
    <source>
        <dbReference type="ARBA" id="ARBA00022759"/>
    </source>
</evidence>
<feature type="compositionally biased region" description="Basic and acidic residues" evidence="7">
    <location>
        <begin position="322"/>
        <end position="336"/>
    </location>
</feature>
<dbReference type="InterPro" id="IPR025558">
    <property type="entry name" value="DUF4283"/>
</dbReference>
<keyword evidence="11" id="KW-1185">Reference proteome</keyword>
<dbReference type="InterPro" id="IPR004312">
    <property type="entry name" value="ATHILA_Orf1_C"/>
</dbReference>
<feature type="domain" description="RNase H type-1" evidence="8">
    <location>
        <begin position="714"/>
        <end position="844"/>
    </location>
</feature>
<evidence type="ECO:0000256" key="6">
    <source>
        <dbReference type="ARBA" id="ARBA00022918"/>
    </source>
</evidence>
<evidence type="ECO:0000256" key="7">
    <source>
        <dbReference type="SAM" id="MobiDB-lite"/>
    </source>
</evidence>
<feature type="region of interest" description="Disordered" evidence="7">
    <location>
        <begin position="406"/>
        <end position="429"/>
    </location>
</feature>
<feature type="compositionally biased region" description="Basic and acidic residues" evidence="7">
    <location>
        <begin position="3084"/>
        <end position="3093"/>
    </location>
</feature>
<feature type="region of interest" description="Disordered" evidence="7">
    <location>
        <begin position="3084"/>
        <end position="3181"/>
    </location>
</feature>
<dbReference type="Pfam" id="PF03732">
    <property type="entry name" value="Retrotrans_gag"/>
    <property type="match status" value="1"/>
</dbReference>
<dbReference type="PROSITE" id="PS50994">
    <property type="entry name" value="INTEGRASE"/>
    <property type="match status" value="1"/>
</dbReference>
<dbReference type="Pfam" id="PF00665">
    <property type="entry name" value="rve"/>
    <property type="match status" value="1"/>
</dbReference>
<dbReference type="GO" id="GO:0003676">
    <property type="term" value="F:nucleic acid binding"/>
    <property type="evidence" value="ECO:0007669"/>
    <property type="project" value="InterPro"/>
</dbReference>
<dbReference type="EMBL" id="JAEFBK010000003">
    <property type="protein sequence ID" value="KAG7627192.1"/>
    <property type="molecule type" value="Genomic_DNA"/>
</dbReference>
<dbReference type="Pfam" id="PF14111">
    <property type="entry name" value="DUF4283"/>
    <property type="match status" value="1"/>
</dbReference>
<dbReference type="Pfam" id="PF17917">
    <property type="entry name" value="RT_RNaseH"/>
    <property type="match status" value="1"/>
</dbReference>
<feature type="domain" description="Integrase catalytic" evidence="9">
    <location>
        <begin position="2202"/>
        <end position="2388"/>
    </location>
</feature>
<feature type="compositionally biased region" description="Acidic residues" evidence="7">
    <location>
        <begin position="1479"/>
        <end position="1489"/>
    </location>
</feature>
<name>A0A8T2EUY0_9BRAS</name>
<dbReference type="InterPro" id="IPR041373">
    <property type="entry name" value="RT_RNaseH"/>
</dbReference>
<reference evidence="10 11" key="1">
    <citation type="submission" date="2020-12" db="EMBL/GenBank/DDBJ databases">
        <title>Concerted genomic and epigenomic changes stabilize Arabidopsis allopolyploids.</title>
        <authorList>
            <person name="Chen Z."/>
        </authorList>
    </citation>
    <scope>NUCLEOTIDE SEQUENCE [LARGE SCALE GENOMIC DNA]</scope>
    <source>
        <strain evidence="10">Allo738</strain>
        <tissue evidence="10">Leaf</tissue>
    </source>
</reference>
<dbReference type="PANTHER" id="PTHR37984:SF5">
    <property type="entry name" value="PROTEIN NYNRIN-LIKE"/>
    <property type="match status" value="1"/>
</dbReference>
<feature type="region of interest" description="Disordered" evidence="7">
    <location>
        <begin position="2608"/>
        <end position="2637"/>
    </location>
</feature>
<evidence type="ECO:0000256" key="5">
    <source>
        <dbReference type="ARBA" id="ARBA00022801"/>
    </source>
</evidence>
<feature type="region of interest" description="Disordered" evidence="7">
    <location>
        <begin position="1460"/>
        <end position="1498"/>
    </location>
</feature>
<feature type="region of interest" description="Disordered" evidence="7">
    <location>
        <begin position="1433"/>
        <end position="1452"/>
    </location>
</feature>
<dbReference type="Proteomes" id="UP000694240">
    <property type="component" value="Chromosome 3"/>
</dbReference>
<feature type="compositionally biased region" description="Low complexity" evidence="7">
    <location>
        <begin position="1433"/>
        <end position="1444"/>
    </location>
</feature>
<evidence type="ECO:0000313" key="10">
    <source>
        <dbReference type="EMBL" id="KAG7627192.1"/>
    </source>
</evidence>
<keyword evidence="1" id="KW-0808">Transferase</keyword>
<accession>A0A8T2EUY0</accession>
<dbReference type="InterPro" id="IPR026960">
    <property type="entry name" value="RVT-Znf"/>
</dbReference>
<dbReference type="InterPro" id="IPR044730">
    <property type="entry name" value="RNase_H-like_dom_plant"/>
</dbReference>
<feature type="region of interest" description="Disordered" evidence="7">
    <location>
        <begin position="1321"/>
        <end position="1376"/>
    </location>
</feature>
<evidence type="ECO:0000256" key="3">
    <source>
        <dbReference type="ARBA" id="ARBA00022722"/>
    </source>
</evidence>
<feature type="compositionally biased region" description="Low complexity" evidence="7">
    <location>
        <begin position="1322"/>
        <end position="1338"/>
    </location>
</feature>
<dbReference type="GO" id="GO:0003964">
    <property type="term" value="F:RNA-directed DNA polymerase activity"/>
    <property type="evidence" value="ECO:0007669"/>
    <property type="project" value="UniProtKB-KW"/>
</dbReference>
<feature type="compositionally biased region" description="Basic and acidic residues" evidence="7">
    <location>
        <begin position="1"/>
        <end position="13"/>
    </location>
</feature>
<feature type="compositionally biased region" description="Polar residues" evidence="7">
    <location>
        <begin position="3170"/>
        <end position="3181"/>
    </location>
</feature>
<dbReference type="Pfam" id="PF13966">
    <property type="entry name" value="zf-RVT"/>
    <property type="match status" value="1"/>
</dbReference>
<evidence type="ECO:0000259" key="9">
    <source>
        <dbReference type="PROSITE" id="PS50994"/>
    </source>
</evidence>
<dbReference type="InterPro" id="IPR002156">
    <property type="entry name" value="RNaseH_domain"/>
</dbReference>
<feature type="compositionally biased region" description="Basic and acidic residues" evidence="7">
    <location>
        <begin position="1469"/>
        <end position="1478"/>
    </location>
</feature>
<keyword evidence="4" id="KW-0255">Endonuclease</keyword>
<dbReference type="InterPro" id="IPR050951">
    <property type="entry name" value="Retrovirus_Pol_polyprotein"/>
</dbReference>
<keyword evidence="5" id="KW-0378">Hydrolase</keyword>
<evidence type="ECO:0000256" key="2">
    <source>
        <dbReference type="ARBA" id="ARBA00022695"/>
    </source>
</evidence>